<keyword evidence="3" id="KW-1185">Reference proteome</keyword>
<feature type="domain" description="Ty3 transposon capsid-like protein" evidence="1">
    <location>
        <begin position="15"/>
        <end position="92"/>
    </location>
</feature>
<proteinExistence type="predicted"/>
<evidence type="ECO:0000313" key="3">
    <source>
        <dbReference type="Proteomes" id="UP001151760"/>
    </source>
</evidence>
<evidence type="ECO:0000259" key="1">
    <source>
        <dbReference type="Pfam" id="PF19259"/>
    </source>
</evidence>
<evidence type="ECO:0000313" key="2">
    <source>
        <dbReference type="EMBL" id="GJT29270.1"/>
    </source>
</evidence>
<protein>
    <recommendedName>
        <fullName evidence="1">Ty3 transposon capsid-like protein domain-containing protein</fullName>
    </recommendedName>
</protein>
<dbReference type="Pfam" id="PF19259">
    <property type="entry name" value="Ty3_capsid"/>
    <property type="match status" value="1"/>
</dbReference>
<reference evidence="2" key="1">
    <citation type="journal article" date="2022" name="Int. J. Mol. Sci.">
        <title>Draft Genome of Tanacetum Coccineum: Genomic Comparison of Closely Related Tanacetum-Family Plants.</title>
        <authorList>
            <person name="Yamashiro T."/>
            <person name="Shiraishi A."/>
            <person name="Nakayama K."/>
            <person name="Satake H."/>
        </authorList>
    </citation>
    <scope>NUCLEOTIDE SEQUENCE</scope>
</reference>
<comment type="caution">
    <text evidence="2">The sequence shown here is derived from an EMBL/GenBank/DDBJ whole genome shotgun (WGS) entry which is preliminary data.</text>
</comment>
<name>A0ABQ5CQG1_9ASTR</name>
<dbReference type="InterPro" id="IPR045358">
    <property type="entry name" value="Ty3_capsid"/>
</dbReference>
<sequence length="364" mass="42167">MEDGFYNLAVKGNDLKTYIKRFQELAILCPNMVPNTEKLMEVFISGLPKSIEGNVIASKPQTLEEATNIAYRLMDQIIRHAFVQEINDLKRKLKDKGNIINNNNYQNNYNNNNHNDDYHQQQNRRQETFRTYAATNGLASAAICKNRSVTHYYTEEDWDAIRAKLEANAELMKDVLGKDLPEQDFAKIMVDMLKKLKFEEIKKEFDKLVQQIDTFVPMDFEATKEKLKRYGEELQTKTSKKQKIDDKDVPAIGEKVVENAQGESETDKEESVEAMNPTSLATKSHSVKYGTDRPEDAYDRVLWSDLRTMFDPPLNEDAIWSLPLQQKMVSWRCLPSDAENEASRWKMNEVYNKLLKMIEKQAGI</sequence>
<reference evidence="2" key="2">
    <citation type="submission" date="2022-01" db="EMBL/GenBank/DDBJ databases">
        <authorList>
            <person name="Yamashiro T."/>
            <person name="Shiraishi A."/>
            <person name="Satake H."/>
            <person name="Nakayama K."/>
        </authorList>
    </citation>
    <scope>NUCLEOTIDE SEQUENCE</scope>
</reference>
<accession>A0ABQ5CQG1</accession>
<gene>
    <name evidence="2" type="ORF">Tco_0909545</name>
</gene>
<organism evidence="2 3">
    <name type="scientific">Tanacetum coccineum</name>
    <dbReference type="NCBI Taxonomy" id="301880"/>
    <lineage>
        <taxon>Eukaryota</taxon>
        <taxon>Viridiplantae</taxon>
        <taxon>Streptophyta</taxon>
        <taxon>Embryophyta</taxon>
        <taxon>Tracheophyta</taxon>
        <taxon>Spermatophyta</taxon>
        <taxon>Magnoliopsida</taxon>
        <taxon>eudicotyledons</taxon>
        <taxon>Gunneridae</taxon>
        <taxon>Pentapetalae</taxon>
        <taxon>asterids</taxon>
        <taxon>campanulids</taxon>
        <taxon>Asterales</taxon>
        <taxon>Asteraceae</taxon>
        <taxon>Asteroideae</taxon>
        <taxon>Anthemideae</taxon>
        <taxon>Anthemidinae</taxon>
        <taxon>Tanacetum</taxon>
    </lineage>
</organism>
<dbReference type="EMBL" id="BQNB010014530">
    <property type="protein sequence ID" value="GJT29270.1"/>
    <property type="molecule type" value="Genomic_DNA"/>
</dbReference>
<dbReference type="Proteomes" id="UP001151760">
    <property type="component" value="Unassembled WGS sequence"/>
</dbReference>